<protein>
    <submittedName>
        <fullName evidence="1">HEAT repeat domain-containing protein</fullName>
    </submittedName>
</protein>
<dbReference type="Proteomes" id="UP001597419">
    <property type="component" value="Unassembled WGS sequence"/>
</dbReference>
<accession>A0ABW5G7L4</accession>
<evidence type="ECO:0000313" key="2">
    <source>
        <dbReference type="Proteomes" id="UP001597419"/>
    </source>
</evidence>
<dbReference type="RefSeq" id="WP_345388321.1">
    <property type="nucleotide sequence ID" value="NZ_BAABHG010000003.1"/>
</dbReference>
<keyword evidence="2" id="KW-1185">Reference proteome</keyword>
<comment type="caution">
    <text evidence="1">The sequence shown here is derived from an EMBL/GenBank/DDBJ whole genome shotgun (WGS) entry which is preliminary data.</text>
</comment>
<dbReference type="InterPro" id="IPR016024">
    <property type="entry name" value="ARM-type_fold"/>
</dbReference>
<proteinExistence type="predicted"/>
<dbReference type="InterPro" id="IPR011989">
    <property type="entry name" value="ARM-like"/>
</dbReference>
<dbReference type="SUPFAM" id="SSF48371">
    <property type="entry name" value="ARM repeat"/>
    <property type="match status" value="1"/>
</dbReference>
<dbReference type="Pfam" id="PF13646">
    <property type="entry name" value="HEAT_2"/>
    <property type="match status" value="1"/>
</dbReference>
<name>A0ABW5G7L4_9PSEU</name>
<organism evidence="1 2">
    <name type="scientific">Amycolatopsis samaneae</name>
    <dbReference type="NCBI Taxonomy" id="664691"/>
    <lineage>
        <taxon>Bacteria</taxon>
        <taxon>Bacillati</taxon>
        <taxon>Actinomycetota</taxon>
        <taxon>Actinomycetes</taxon>
        <taxon>Pseudonocardiales</taxon>
        <taxon>Pseudonocardiaceae</taxon>
        <taxon>Amycolatopsis</taxon>
    </lineage>
</organism>
<gene>
    <name evidence="1" type="ORF">ACFSYJ_01305</name>
</gene>
<dbReference type="EMBL" id="JBHUKU010000002">
    <property type="protein sequence ID" value="MFD2457211.1"/>
    <property type="molecule type" value="Genomic_DNA"/>
</dbReference>
<sequence length="292" mass="32160">MGEAEESGELPVNLTHRQLVEHLGHHPDVLAQRARQDEEHSKRPEQAESTALYREEAAGLLAELAAAGFPVTEVAELHQRVVYYLDGVEIDLAKDGYPVQDADRLERRKMDYRAAVPILVRWLPSIRHWALASEIVGALSKSFAKKQARPVLLALFRDPPRWVAPHLPSASDPVEMLRTTIGTVLGGFADPSVADEYLAIAQDRSSGAARAGVVADLPRLKDERVFDVLVGLLDDPTVAAWSVRALGKLRNPEAVSRIRELLDHPPAEWDANTLANVKAEAKKALKRLDAAK</sequence>
<evidence type="ECO:0000313" key="1">
    <source>
        <dbReference type="EMBL" id="MFD2457211.1"/>
    </source>
</evidence>
<dbReference type="Gene3D" id="1.25.10.10">
    <property type="entry name" value="Leucine-rich Repeat Variant"/>
    <property type="match status" value="1"/>
</dbReference>
<reference evidence="2" key="1">
    <citation type="journal article" date="2019" name="Int. J. Syst. Evol. Microbiol.">
        <title>The Global Catalogue of Microorganisms (GCM) 10K type strain sequencing project: providing services to taxonomists for standard genome sequencing and annotation.</title>
        <authorList>
            <consortium name="The Broad Institute Genomics Platform"/>
            <consortium name="The Broad Institute Genome Sequencing Center for Infectious Disease"/>
            <person name="Wu L."/>
            <person name="Ma J."/>
        </authorList>
    </citation>
    <scope>NUCLEOTIDE SEQUENCE [LARGE SCALE GENOMIC DNA]</scope>
    <source>
        <strain evidence="2">CGMCC 4.7643</strain>
    </source>
</reference>